<dbReference type="PANTHER" id="PTHR43134">
    <property type="entry name" value="SIGNAL RECOGNITION PARTICLE RECEPTOR SUBUNIT ALPHA"/>
    <property type="match status" value="1"/>
</dbReference>
<dbReference type="SMART" id="SM00963">
    <property type="entry name" value="SRP54_N"/>
    <property type="match status" value="1"/>
</dbReference>
<evidence type="ECO:0000259" key="15">
    <source>
        <dbReference type="SMART" id="SM00963"/>
    </source>
</evidence>
<dbReference type="SUPFAM" id="SSF52540">
    <property type="entry name" value="P-loop containing nucleoside triphosphate hydrolases"/>
    <property type="match status" value="1"/>
</dbReference>
<keyword evidence="3 11" id="KW-0963">Cytoplasm</keyword>
<evidence type="ECO:0000256" key="4">
    <source>
        <dbReference type="ARBA" id="ARBA00022741"/>
    </source>
</evidence>
<dbReference type="Gene3D" id="3.40.50.300">
    <property type="entry name" value="P-loop containing nucleotide triphosphate hydrolases"/>
    <property type="match status" value="1"/>
</dbReference>
<protein>
    <recommendedName>
        <fullName evidence="11">Signal recognition particle receptor FtsY</fullName>
        <shortName evidence="11">SRP receptor</shortName>
        <ecNumber evidence="11">3.6.5.4</ecNumber>
    </recommendedName>
</protein>
<keyword evidence="2 11" id="KW-1003">Cell membrane</keyword>
<evidence type="ECO:0000256" key="6">
    <source>
        <dbReference type="ARBA" id="ARBA00023134"/>
    </source>
</evidence>
<proteinExistence type="inferred from homology"/>
<evidence type="ECO:0000256" key="1">
    <source>
        <dbReference type="ARBA" id="ARBA00004515"/>
    </source>
</evidence>
<feature type="compositionally biased region" description="Basic and acidic residues" evidence="12">
    <location>
        <begin position="29"/>
        <end position="48"/>
    </location>
</feature>
<name>A0A0D6JC56_9HYPH</name>
<keyword evidence="7 11" id="KW-0472">Membrane</keyword>
<comment type="function">
    <text evidence="10 11">Involved in targeting and insertion of nascent membrane proteins into the cytoplasmic membrane. Acts as a receptor for the complex formed by the signal recognition particle (SRP) and the ribosome-nascent chain (RNC). Interaction with SRP-RNC leads to the transfer of the RNC complex to the Sec translocase for insertion into the membrane, the hydrolysis of GTP by both Ffh and FtsY, and the dissociation of the SRP-FtsY complex into the individual components.</text>
</comment>
<feature type="binding site" evidence="11">
    <location>
        <begin position="207"/>
        <end position="214"/>
    </location>
    <ligand>
        <name>GTP</name>
        <dbReference type="ChEBI" id="CHEBI:37565"/>
    </ligand>
</feature>
<evidence type="ECO:0000256" key="9">
    <source>
        <dbReference type="ARBA" id="ARBA00048027"/>
    </source>
</evidence>
<dbReference type="PANTHER" id="PTHR43134:SF1">
    <property type="entry name" value="SIGNAL RECOGNITION PARTICLE RECEPTOR SUBUNIT ALPHA"/>
    <property type="match status" value="1"/>
</dbReference>
<evidence type="ECO:0000256" key="7">
    <source>
        <dbReference type="ARBA" id="ARBA00023136"/>
    </source>
</evidence>
<dbReference type="EMBL" id="LN829119">
    <property type="protein sequence ID" value="CPR16605.1"/>
    <property type="molecule type" value="Genomic_DNA"/>
</dbReference>
<evidence type="ECO:0000256" key="8">
    <source>
        <dbReference type="ARBA" id="ARBA00023170"/>
    </source>
</evidence>
<dbReference type="SUPFAM" id="SSF47364">
    <property type="entry name" value="Domain of the SRP/SRP receptor G-proteins"/>
    <property type="match status" value="1"/>
</dbReference>
<dbReference type="EC" id="3.6.5.4" evidence="11"/>
<feature type="binding site" evidence="11">
    <location>
        <begin position="353"/>
        <end position="356"/>
    </location>
    <ligand>
        <name>GTP</name>
        <dbReference type="ChEBI" id="CHEBI:37565"/>
    </ligand>
</feature>
<dbReference type="Pfam" id="PF02881">
    <property type="entry name" value="SRP54_N"/>
    <property type="match status" value="1"/>
</dbReference>
<dbReference type="GO" id="GO:0006614">
    <property type="term" value="P:SRP-dependent cotranslational protein targeting to membrane"/>
    <property type="evidence" value="ECO:0007669"/>
    <property type="project" value="InterPro"/>
</dbReference>
<feature type="domain" description="SRP54-type proteins GTP-binding" evidence="14">
    <location>
        <begin position="200"/>
        <end position="401"/>
    </location>
</feature>
<dbReference type="SMART" id="SM00382">
    <property type="entry name" value="AAA"/>
    <property type="match status" value="1"/>
</dbReference>
<evidence type="ECO:0000259" key="14">
    <source>
        <dbReference type="SMART" id="SM00962"/>
    </source>
</evidence>
<comment type="catalytic activity">
    <reaction evidence="9 11">
        <text>GTP + H2O = GDP + phosphate + H(+)</text>
        <dbReference type="Rhea" id="RHEA:19669"/>
        <dbReference type="ChEBI" id="CHEBI:15377"/>
        <dbReference type="ChEBI" id="CHEBI:15378"/>
        <dbReference type="ChEBI" id="CHEBI:37565"/>
        <dbReference type="ChEBI" id="CHEBI:43474"/>
        <dbReference type="ChEBI" id="CHEBI:58189"/>
        <dbReference type="EC" id="3.6.5.4"/>
    </reaction>
</comment>
<feature type="binding site" evidence="11">
    <location>
        <begin position="289"/>
        <end position="293"/>
    </location>
    <ligand>
        <name>GTP</name>
        <dbReference type="ChEBI" id="CHEBI:37565"/>
    </ligand>
</feature>
<dbReference type="InterPro" id="IPR013822">
    <property type="entry name" value="Signal_recog_particl_SRP54_hlx"/>
</dbReference>
<evidence type="ECO:0000313" key="16">
    <source>
        <dbReference type="EMBL" id="CPR16605.1"/>
    </source>
</evidence>
<dbReference type="AlphaFoldDB" id="A0A0D6JC56"/>
<dbReference type="FunFam" id="1.20.120.140:FF:000002">
    <property type="entry name" value="Signal recognition particle receptor FtsY"/>
    <property type="match status" value="1"/>
</dbReference>
<evidence type="ECO:0000313" key="17">
    <source>
        <dbReference type="Proteomes" id="UP000033187"/>
    </source>
</evidence>
<keyword evidence="5 11" id="KW-0378">Hydrolase</keyword>
<keyword evidence="6 11" id="KW-0342">GTP-binding</keyword>
<evidence type="ECO:0000256" key="10">
    <source>
        <dbReference type="ARBA" id="ARBA00053570"/>
    </source>
</evidence>
<dbReference type="CDD" id="cd17874">
    <property type="entry name" value="FtsY"/>
    <property type="match status" value="1"/>
</dbReference>
<dbReference type="InterPro" id="IPR042101">
    <property type="entry name" value="SRP54_N_sf"/>
</dbReference>
<dbReference type="NCBIfam" id="TIGR00064">
    <property type="entry name" value="ftsY"/>
    <property type="match status" value="1"/>
</dbReference>
<keyword evidence="4 11" id="KW-0547">Nucleotide-binding</keyword>
<comment type="similarity">
    <text evidence="11">Belongs to the GTP-binding SRP family. FtsY subfamily.</text>
</comment>
<comment type="subunit">
    <text evidence="11">Part of the signal recognition particle protein translocation system, which is composed of SRP and FtsY. SRP is a ribonucleoprotein composed of Ffh and a 4.5S RNA molecule.</text>
</comment>
<dbReference type="HAMAP" id="MF_00920">
    <property type="entry name" value="FtsY"/>
    <property type="match status" value="1"/>
</dbReference>
<dbReference type="Proteomes" id="UP000033187">
    <property type="component" value="Chromosome 1"/>
</dbReference>
<evidence type="ECO:0000259" key="13">
    <source>
        <dbReference type="SMART" id="SM00382"/>
    </source>
</evidence>
<dbReference type="GO" id="GO:0005525">
    <property type="term" value="F:GTP binding"/>
    <property type="evidence" value="ECO:0007669"/>
    <property type="project" value="UniProtKB-UniRule"/>
</dbReference>
<dbReference type="GO" id="GO:0005737">
    <property type="term" value="C:cytoplasm"/>
    <property type="evidence" value="ECO:0007669"/>
    <property type="project" value="UniProtKB-SubCell"/>
</dbReference>
<dbReference type="KEGG" id="fiy:BN1229_v1_0885"/>
<dbReference type="Pfam" id="PF00448">
    <property type="entry name" value="SRP54"/>
    <property type="match status" value="1"/>
</dbReference>
<evidence type="ECO:0000256" key="2">
    <source>
        <dbReference type="ARBA" id="ARBA00022475"/>
    </source>
</evidence>
<dbReference type="InterPro" id="IPR003593">
    <property type="entry name" value="AAA+_ATPase"/>
</dbReference>
<dbReference type="SMART" id="SM00962">
    <property type="entry name" value="SRP54"/>
    <property type="match status" value="1"/>
</dbReference>
<dbReference type="InterPro" id="IPR000897">
    <property type="entry name" value="SRP54_GTPase_dom"/>
</dbReference>
<dbReference type="GO" id="GO:0005047">
    <property type="term" value="F:signal recognition particle binding"/>
    <property type="evidence" value="ECO:0007669"/>
    <property type="project" value="TreeGrafter"/>
</dbReference>
<feature type="compositionally biased region" description="Basic residues" evidence="12">
    <location>
        <begin position="1"/>
        <end position="11"/>
    </location>
</feature>
<comment type="subcellular location">
    <subcellularLocation>
        <location evidence="1">Cell inner membrane</location>
        <topology evidence="1">Peripheral membrane protein</topology>
        <orientation evidence="1">Cytoplasmic side</orientation>
    </subcellularLocation>
    <subcellularLocation>
        <location evidence="11">Cell membrane</location>
        <topology evidence="11">Peripheral membrane protein</topology>
        <orientation evidence="11">Cytoplasmic side</orientation>
    </subcellularLocation>
    <subcellularLocation>
        <location evidence="11">Cytoplasm</location>
    </subcellularLocation>
</comment>
<keyword evidence="17" id="KW-1185">Reference proteome</keyword>
<dbReference type="InterPro" id="IPR004390">
    <property type="entry name" value="SR_rcpt_FtsY"/>
</dbReference>
<dbReference type="InterPro" id="IPR036225">
    <property type="entry name" value="SRP/SRP_N"/>
</dbReference>
<evidence type="ECO:0000256" key="5">
    <source>
        <dbReference type="ARBA" id="ARBA00022801"/>
    </source>
</evidence>
<feature type="domain" description="AAA+ ATPase" evidence="13">
    <location>
        <begin position="199"/>
        <end position="379"/>
    </location>
</feature>
<evidence type="ECO:0000256" key="12">
    <source>
        <dbReference type="SAM" id="MobiDB-lite"/>
    </source>
</evidence>
<dbReference type="GO" id="GO:0003924">
    <property type="term" value="F:GTPase activity"/>
    <property type="evidence" value="ECO:0007669"/>
    <property type="project" value="UniProtKB-UniRule"/>
</dbReference>
<evidence type="ECO:0000256" key="11">
    <source>
        <dbReference type="HAMAP-Rule" id="MF_00920"/>
    </source>
</evidence>
<feature type="domain" description="Signal recognition particle SRP54 helical bundle" evidence="15">
    <location>
        <begin position="106"/>
        <end position="185"/>
    </location>
</feature>
<organism evidence="16 17">
    <name type="scientific">Candidatus Filomicrobium marinum</name>
    <dbReference type="NCBI Taxonomy" id="1608628"/>
    <lineage>
        <taxon>Bacteria</taxon>
        <taxon>Pseudomonadati</taxon>
        <taxon>Pseudomonadota</taxon>
        <taxon>Alphaproteobacteria</taxon>
        <taxon>Hyphomicrobiales</taxon>
        <taxon>Hyphomicrobiaceae</taxon>
        <taxon>Filomicrobium</taxon>
    </lineage>
</organism>
<keyword evidence="8 11" id="KW-0675">Receptor</keyword>
<gene>
    <name evidence="11 16" type="primary">ftsY</name>
    <name evidence="16" type="ORF">YBN1229_v1_0885</name>
</gene>
<accession>A0A0D6JC56</accession>
<dbReference type="GO" id="GO:0005886">
    <property type="term" value="C:plasma membrane"/>
    <property type="evidence" value="ECO:0007669"/>
    <property type="project" value="UniProtKB-SubCell"/>
</dbReference>
<feature type="region of interest" description="Disordered" evidence="12">
    <location>
        <begin position="1"/>
        <end position="73"/>
    </location>
</feature>
<evidence type="ECO:0000256" key="3">
    <source>
        <dbReference type="ARBA" id="ARBA00022490"/>
    </source>
</evidence>
<reference evidence="17" key="1">
    <citation type="submission" date="2015-02" db="EMBL/GenBank/DDBJ databases">
        <authorList>
            <person name="Chooi Y.-H."/>
        </authorList>
    </citation>
    <scope>NUCLEOTIDE SEQUENCE [LARGE SCALE GENOMIC DNA]</scope>
    <source>
        <strain evidence="17">strain Y</strain>
    </source>
</reference>
<dbReference type="FunFam" id="3.40.50.300:FF:000053">
    <property type="entry name" value="Signal recognition particle receptor FtsY"/>
    <property type="match status" value="1"/>
</dbReference>
<sequence length="402" mass="42925">MSEQKGKRRGMFGRLFGRETSVEETGPEDAPKTPDEIQSHESAEHTSDVEAGTVTNDLSEGAVTDTHPRSGTEVAVTAVEEFSPDVASEAPTEPEKPTQQSWFQKLRSGLTKTSSRLSDGITGIFTKKKLDATTLEDLEDLLIQADLGVDTAMRITDTLSKGRYEKGIAPEDVRRVLAEEVERVLAPVAQTLELNASARPHVILVVGVNGAGKTTTIGKLAAKFAADGKKVMLAAGDTFRAAAIDQLKIWGERTGSPVIARDVGADSSGLAYDALKAAREGQYDVLIVDTAGRLQNKQALMDELVKVVRVLRKLDPDAPHDVTLVLDATTGQNAMQQVEVFRERAGVTALIMTKLDGTARGGILVSIASKFAIPVYAIGVGEGVEDLQPFDAAQFAKAIASM</sequence>
<dbReference type="RefSeq" id="WP_046476866.1">
    <property type="nucleotide sequence ID" value="NZ_LN829119.1"/>
</dbReference>
<dbReference type="KEGG" id="fil:BN1229_v1_0880"/>
<dbReference type="Gene3D" id="1.20.120.140">
    <property type="entry name" value="Signal recognition particle SRP54, nucleotide-binding domain"/>
    <property type="match status" value="1"/>
</dbReference>
<dbReference type="InterPro" id="IPR027417">
    <property type="entry name" value="P-loop_NTPase"/>
</dbReference>